<protein>
    <submittedName>
        <fullName evidence="1">DNA polymerase III chi subunit</fullName>
    </submittedName>
</protein>
<dbReference type="GO" id="GO:0003887">
    <property type="term" value="F:DNA-directed DNA polymerase activity"/>
    <property type="evidence" value="ECO:0007669"/>
    <property type="project" value="InterPro"/>
</dbReference>
<dbReference type="EMBL" id="QEKO01000001">
    <property type="protein sequence ID" value="PVY68762.1"/>
    <property type="molecule type" value="Genomic_DNA"/>
</dbReference>
<dbReference type="GO" id="GO:0032298">
    <property type="term" value="P:positive regulation of DNA-templated DNA replication initiation"/>
    <property type="evidence" value="ECO:0007669"/>
    <property type="project" value="TreeGrafter"/>
</dbReference>
<accession>A0A2U1CS81</accession>
<organism evidence="1 2">
    <name type="scientific">Pusillimonas noertemannii</name>
    <dbReference type="NCBI Taxonomy" id="305977"/>
    <lineage>
        <taxon>Bacteria</taxon>
        <taxon>Pseudomonadati</taxon>
        <taxon>Pseudomonadota</taxon>
        <taxon>Betaproteobacteria</taxon>
        <taxon>Burkholderiales</taxon>
        <taxon>Alcaligenaceae</taxon>
        <taxon>Pusillimonas</taxon>
    </lineage>
</organism>
<dbReference type="RefSeq" id="WP_116517780.1">
    <property type="nucleotide sequence ID" value="NZ_JACCEX010000001.1"/>
</dbReference>
<dbReference type="PANTHER" id="PTHR38767">
    <property type="entry name" value="DNA POLYMERASE III SUBUNIT CHI"/>
    <property type="match status" value="1"/>
</dbReference>
<reference evidence="1 2" key="1">
    <citation type="submission" date="2018-04" db="EMBL/GenBank/DDBJ databases">
        <title>Genomic Encyclopedia of Type Strains, Phase IV (KMG-IV): sequencing the most valuable type-strain genomes for metagenomic binning, comparative biology and taxonomic classification.</title>
        <authorList>
            <person name="Goeker M."/>
        </authorList>
    </citation>
    <scope>NUCLEOTIDE SEQUENCE [LARGE SCALE GENOMIC DNA]</scope>
    <source>
        <strain evidence="1 2">DSM 10065</strain>
    </source>
</reference>
<evidence type="ECO:0000313" key="1">
    <source>
        <dbReference type="EMBL" id="PVY68762.1"/>
    </source>
</evidence>
<name>A0A2U1CS81_9BURK</name>
<dbReference type="InterPro" id="IPR007459">
    <property type="entry name" value="DNA_pol3_chi"/>
</dbReference>
<dbReference type="SUPFAM" id="SSF102400">
    <property type="entry name" value="DNA polymerase III chi subunit"/>
    <property type="match status" value="1"/>
</dbReference>
<comment type="caution">
    <text evidence="1">The sequence shown here is derived from an EMBL/GenBank/DDBJ whole genome shotgun (WGS) entry which is preliminary data.</text>
</comment>
<evidence type="ECO:0000313" key="2">
    <source>
        <dbReference type="Proteomes" id="UP000246145"/>
    </source>
</evidence>
<proteinExistence type="predicted"/>
<dbReference type="PANTHER" id="PTHR38767:SF1">
    <property type="entry name" value="DNA POLYMERASE III SUBUNIT CHI"/>
    <property type="match status" value="1"/>
</dbReference>
<dbReference type="Pfam" id="PF04364">
    <property type="entry name" value="DNA_pol3_chi"/>
    <property type="match status" value="1"/>
</dbReference>
<dbReference type="GO" id="GO:0003677">
    <property type="term" value="F:DNA binding"/>
    <property type="evidence" value="ECO:0007669"/>
    <property type="project" value="InterPro"/>
</dbReference>
<dbReference type="OrthoDB" id="5297568at2"/>
<dbReference type="GO" id="GO:0006260">
    <property type="term" value="P:DNA replication"/>
    <property type="evidence" value="ECO:0007669"/>
    <property type="project" value="InterPro"/>
</dbReference>
<gene>
    <name evidence="1" type="ORF">C7440_1173</name>
</gene>
<dbReference type="Proteomes" id="UP000246145">
    <property type="component" value="Unassembled WGS sequence"/>
</dbReference>
<dbReference type="InterPro" id="IPR036768">
    <property type="entry name" value="PolIII_chi_sf"/>
</dbReference>
<sequence>MARVDFAFGAPDRLRMACEVVAKHHDKGRRLVVYCSDAVLLERFDLMLWGFEPTAFIPHVDAGDPLAAQTPILLSGKAVTPPEGSSPSPWLVNLDARCPPGAEQYERVLEIVSQDEESVLAARRRWREYKDAGHELHAHDVSNRA</sequence>
<dbReference type="AlphaFoldDB" id="A0A2U1CS81"/>
<dbReference type="Gene3D" id="3.40.50.10110">
    <property type="entry name" value="DNA polymerase III subunit chi"/>
    <property type="match status" value="1"/>
</dbReference>
<keyword evidence="2" id="KW-1185">Reference proteome</keyword>
<dbReference type="STRING" id="1231391.GCA_000308195_03514"/>